<dbReference type="Pfam" id="PF13181">
    <property type="entry name" value="TPR_8"/>
    <property type="match status" value="2"/>
</dbReference>
<dbReference type="SUPFAM" id="SSF48452">
    <property type="entry name" value="TPR-like"/>
    <property type="match status" value="1"/>
</dbReference>
<name>A0A4Y6V8H0_9PROT</name>
<evidence type="ECO:0000256" key="1">
    <source>
        <dbReference type="ARBA" id="ARBA00022679"/>
    </source>
</evidence>
<feature type="repeat" description="TPR" evidence="2">
    <location>
        <begin position="645"/>
        <end position="678"/>
    </location>
</feature>
<dbReference type="GO" id="GO:0009103">
    <property type="term" value="P:lipopolysaccharide biosynthetic process"/>
    <property type="evidence" value="ECO:0007669"/>
    <property type="project" value="TreeGrafter"/>
</dbReference>
<keyword evidence="1 4" id="KW-0808">Transferase</keyword>
<dbReference type="Proteomes" id="UP000317214">
    <property type="component" value="Chromosome"/>
</dbReference>
<dbReference type="InterPro" id="IPR019734">
    <property type="entry name" value="TPR_rpt"/>
</dbReference>
<dbReference type="AlphaFoldDB" id="A0A4Y6V8H0"/>
<evidence type="ECO:0000313" key="5">
    <source>
        <dbReference type="Proteomes" id="UP000317214"/>
    </source>
</evidence>
<dbReference type="KEGG" id="ntn:D5366_05560"/>
<dbReference type="PROSITE" id="PS50005">
    <property type="entry name" value="TPR"/>
    <property type="match status" value="1"/>
</dbReference>
<sequence>MSEKNDSVCNDVAYQYRVLSSQRSNVDEVRIFAGNYDARAFPELPVENAAEFERWLTDDPDVVVIFHYCDSRSQFDDFLRNRCKKVVVRWHNATPPWFTFGSQNQNANHALLGYENIIDFIKCVHVSFWTNSGFTRDQLVAMGTAPERCHVVFPASRYLDATNTSNKKSVQDAKKKNSVIDLLFVSRVVAHKGHLNAIAVADRTQEITGRAVRLNIVGKGIDEPSAFSAKLRSAINKAKSEIVIHGLVSDEKLIELYQTSTVFICLSEHEGFGLPVFEAMRYRLPVVAWATTAFRELLVNHPFAFPNFDLDLFAASIGALENNIVKSRLLELQNSVLQGYSSNTLIEQISSALSAQESSWGQPIPDDLARPAIRYLPVVAEAIDSARSSLMATFPRGFDDELIFDSHVNVTSLYDLQIYKNYLDQDKQLLKALTIPVREPSITFRPDEFSMRKGVYPASDLIDRSTLKADDVSADHLVFGPYAQMPAGTYNAKLHAITTILSGENVSFELDVISGGQQLTSQIFNLPSGSHENYPTLSFNMTGEAPMVEIRLRAESPFKGNILFSGVTLTQISTTQLSGSPEELSSSPASNWIGRLKGITPFAKFSREREAKSLFRRGDAARERGEWGEAARLYDMGLSSGSDRFEYIVQAAHMYKESGDLETSRQRYNRALNLRPNDADLCLQMGHFCKTAGDMKAAKVYYLKALQSFGSVAADASNELIALSSH</sequence>
<organism evidence="4 5">
    <name type="scientific">Neokomagataea tanensis</name>
    <dbReference type="NCBI Taxonomy" id="661191"/>
    <lineage>
        <taxon>Bacteria</taxon>
        <taxon>Pseudomonadati</taxon>
        <taxon>Pseudomonadota</taxon>
        <taxon>Alphaproteobacteria</taxon>
        <taxon>Acetobacterales</taxon>
        <taxon>Acetobacteraceae</taxon>
        <taxon>Neokomagataea</taxon>
    </lineage>
</organism>
<dbReference type="InterPro" id="IPR011990">
    <property type="entry name" value="TPR-like_helical_dom_sf"/>
</dbReference>
<dbReference type="Pfam" id="PF00534">
    <property type="entry name" value="Glycos_transf_1"/>
    <property type="match status" value="1"/>
</dbReference>
<feature type="domain" description="Glycosyl transferase family 1" evidence="3">
    <location>
        <begin position="171"/>
        <end position="323"/>
    </location>
</feature>
<proteinExistence type="predicted"/>
<evidence type="ECO:0000313" key="4">
    <source>
        <dbReference type="EMBL" id="QDH24777.1"/>
    </source>
</evidence>
<protein>
    <submittedName>
        <fullName evidence="4">Glycosyltransferase</fullName>
    </submittedName>
</protein>
<dbReference type="InterPro" id="IPR001296">
    <property type="entry name" value="Glyco_trans_1"/>
</dbReference>
<dbReference type="PANTHER" id="PTHR46401">
    <property type="entry name" value="GLYCOSYLTRANSFERASE WBBK-RELATED"/>
    <property type="match status" value="1"/>
</dbReference>
<dbReference type="SUPFAM" id="SSF53756">
    <property type="entry name" value="UDP-Glycosyltransferase/glycogen phosphorylase"/>
    <property type="match status" value="1"/>
</dbReference>
<dbReference type="Gene3D" id="3.40.50.2000">
    <property type="entry name" value="Glycogen Phosphorylase B"/>
    <property type="match status" value="1"/>
</dbReference>
<evidence type="ECO:0000259" key="3">
    <source>
        <dbReference type="Pfam" id="PF00534"/>
    </source>
</evidence>
<keyword evidence="2" id="KW-0802">TPR repeat</keyword>
<gene>
    <name evidence="4" type="ORF">D5366_05560</name>
</gene>
<dbReference type="SMART" id="SM00028">
    <property type="entry name" value="TPR"/>
    <property type="match status" value="3"/>
</dbReference>
<keyword evidence="5" id="KW-1185">Reference proteome</keyword>
<dbReference type="Gene3D" id="1.25.40.10">
    <property type="entry name" value="Tetratricopeptide repeat domain"/>
    <property type="match status" value="1"/>
</dbReference>
<evidence type="ECO:0000256" key="2">
    <source>
        <dbReference type="PROSITE-ProRule" id="PRU00339"/>
    </source>
</evidence>
<dbReference type="PANTHER" id="PTHR46401:SF2">
    <property type="entry name" value="GLYCOSYLTRANSFERASE WBBK-RELATED"/>
    <property type="match status" value="1"/>
</dbReference>
<accession>A0A4Y6V8H0</accession>
<dbReference type="GO" id="GO:0016757">
    <property type="term" value="F:glycosyltransferase activity"/>
    <property type="evidence" value="ECO:0007669"/>
    <property type="project" value="InterPro"/>
</dbReference>
<reference evidence="4 5" key="1">
    <citation type="submission" date="2018-09" db="EMBL/GenBank/DDBJ databases">
        <title>The complete genome sequence of Neokomagataea tanensis NBRC 106556(T).</title>
        <authorList>
            <person name="Chua K.-O."/>
            <person name="See-Too W.-S."/>
            <person name="Hong K.-W."/>
            <person name="Yin W.-F."/>
            <person name="Chan K.-G."/>
        </authorList>
    </citation>
    <scope>NUCLEOTIDE SEQUENCE [LARGE SCALE GENOMIC DNA]</scope>
    <source>
        <strain evidence="5">AH13 \ NBRC 106556</strain>
    </source>
</reference>
<dbReference type="EMBL" id="CP032485">
    <property type="protein sequence ID" value="QDH24777.1"/>
    <property type="molecule type" value="Genomic_DNA"/>
</dbReference>
<dbReference type="CDD" id="cd03801">
    <property type="entry name" value="GT4_PimA-like"/>
    <property type="match status" value="1"/>
</dbReference>